<dbReference type="InterPro" id="IPR051454">
    <property type="entry name" value="RNA/ubiquinone_mod_enzymes"/>
</dbReference>
<dbReference type="Pfam" id="PF12392">
    <property type="entry name" value="DUF3656"/>
    <property type="match status" value="1"/>
</dbReference>
<name>A0A1G5EP42_9FIRM</name>
<evidence type="ECO:0000256" key="1">
    <source>
        <dbReference type="SAM" id="MobiDB-lite"/>
    </source>
</evidence>
<keyword evidence="4" id="KW-1185">Reference proteome</keyword>
<proteinExistence type="predicted"/>
<evidence type="ECO:0000313" key="4">
    <source>
        <dbReference type="Proteomes" id="UP000183047"/>
    </source>
</evidence>
<dbReference type="InterPro" id="IPR001539">
    <property type="entry name" value="Peptidase_U32"/>
</dbReference>
<dbReference type="AlphaFoldDB" id="A0A1G5EP42"/>
<accession>A0A1G5EP42</accession>
<dbReference type="GO" id="GO:0006508">
    <property type="term" value="P:proteolysis"/>
    <property type="evidence" value="ECO:0007669"/>
    <property type="project" value="UniProtKB-KW"/>
</dbReference>
<feature type="domain" description="Peptidase U32 collagenase" evidence="2">
    <location>
        <begin position="327"/>
        <end position="441"/>
    </location>
</feature>
<protein>
    <submittedName>
        <fullName evidence="3">Putative protease</fullName>
    </submittedName>
</protein>
<organism evidence="3 4">
    <name type="scientific">Butyrivibrio hungatei</name>
    <dbReference type="NCBI Taxonomy" id="185008"/>
    <lineage>
        <taxon>Bacteria</taxon>
        <taxon>Bacillati</taxon>
        <taxon>Bacillota</taxon>
        <taxon>Clostridia</taxon>
        <taxon>Lachnospirales</taxon>
        <taxon>Lachnospiraceae</taxon>
        <taxon>Butyrivibrio</taxon>
    </lineage>
</organism>
<sequence length="772" mass="86320">MGLSLGTAFYMNMKKVELLAPAGGYETMVGAFNAGADAVYLGGSKFGARAYADNFDEAQVLDAISYAHLHHKKIYMTVNTLVKEREFSELYDFMIPYAEKNLDGVIVQDFGVMKFLRDEFPNVEIHASTQQTVTGVYGAKLLKDLGCCRVVPARELSLYEMKAIREKADIEVEAFIHGAMCYCYSGACLFSSMVGTRSGNRGRCAQPCRLPYKIAGSNRKEEYPISLKDMCTIDLIPELIRAGIDSFKIEGRMKKPEYAAGVTSLYRKYIDLYYKEPDKEHKVSKEDMDILKALYLRTGISDGYYHRHNGREMVTVSSPAYNGTSEEVSKMIKEKYLGYEKKIKCDIYCDLTAGSAAKLTMLLKDNSGIVCEVSGNEVRQASNRPMDEKSIEKQLRKLGNTPFEADEVIVSINDNGSGNGIFIPVSELNEYRRSLCEKMLNMLLDSDTGKKVREQGNGNGSDSLEVTESKVAKPEKRKADFHVLVRSMGQLRVVLSFLDGNFGEKKIGRIYVDSNLLLGEDKDDVLNNLKTAGEAGVDVFVALPYVTREEKIDGTSDIITLINICKAGNLRGLLVRNLEQLGYLRDNNYLGKVICDYGVYVWNAESCKLLSECAKGDFGVDEISVPYELTIHEAKDVTVSIKRFSDIPVTYNVYGHVPMMISAGCIKKTTDRCSGKTGSVHSENIHMIDRMGNDMVVTTDCRNCYNVIWNTDPTVLLGKMKTIEDIGIFDHYRIDLTIESGNDTENVLESFIHGKAFEKKNYTTGHYKRGVE</sequence>
<gene>
    <name evidence="3" type="ORF">SAMN02910451_02034</name>
</gene>
<reference evidence="4" key="1">
    <citation type="submission" date="2016-10" db="EMBL/GenBank/DDBJ databases">
        <authorList>
            <person name="Varghese N."/>
            <person name="Submissions S."/>
        </authorList>
    </citation>
    <scope>NUCLEOTIDE SEQUENCE [LARGE SCALE GENOMIC DNA]</scope>
    <source>
        <strain evidence="4">XBD2006</strain>
    </source>
</reference>
<dbReference type="PANTHER" id="PTHR30217">
    <property type="entry name" value="PEPTIDASE U32 FAMILY"/>
    <property type="match status" value="1"/>
</dbReference>
<dbReference type="Pfam" id="PF01136">
    <property type="entry name" value="Peptidase_U32"/>
    <property type="match status" value="1"/>
</dbReference>
<dbReference type="GO" id="GO:0008233">
    <property type="term" value="F:peptidase activity"/>
    <property type="evidence" value="ECO:0007669"/>
    <property type="project" value="UniProtKB-KW"/>
</dbReference>
<dbReference type="OrthoDB" id="9807498at2"/>
<feature type="region of interest" description="Disordered" evidence="1">
    <location>
        <begin position="451"/>
        <end position="471"/>
    </location>
</feature>
<keyword evidence="3" id="KW-0645">Protease</keyword>
<evidence type="ECO:0000313" key="3">
    <source>
        <dbReference type="EMBL" id="SCY28531.1"/>
    </source>
</evidence>
<evidence type="ECO:0000259" key="2">
    <source>
        <dbReference type="Pfam" id="PF12392"/>
    </source>
</evidence>
<dbReference type="Proteomes" id="UP000183047">
    <property type="component" value="Unassembled WGS sequence"/>
</dbReference>
<dbReference type="PANTHER" id="PTHR30217:SF10">
    <property type="entry name" value="23S RRNA 5-HYDROXYCYTIDINE C2501 SYNTHASE"/>
    <property type="match status" value="1"/>
</dbReference>
<dbReference type="EMBL" id="FMUR01000011">
    <property type="protein sequence ID" value="SCY28531.1"/>
    <property type="molecule type" value="Genomic_DNA"/>
</dbReference>
<dbReference type="InterPro" id="IPR020988">
    <property type="entry name" value="Pept_U32_collagenase"/>
</dbReference>
<keyword evidence="3" id="KW-0378">Hydrolase</keyword>